<dbReference type="Proteomes" id="UP000250079">
    <property type="component" value="Chromosome"/>
</dbReference>
<dbReference type="GO" id="GO:0009279">
    <property type="term" value="C:cell outer membrane"/>
    <property type="evidence" value="ECO:0007669"/>
    <property type="project" value="UniProtKB-SubCell"/>
</dbReference>
<name>A0A2Z2NLY4_9GAMM</name>
<evidence type="ECO:0000256" key="3">
    <source>
        <dbReference type="ARBA" id="ARBA00023136"/>
    </source>
</evidence>
<organism evidence="6 7">
    <name type="scientific">Granulosicoccus antarcticus IMCC3135</name>
    <dbReference type="NCBI Taxonomy" id="1192854"/>
    <lineage>
        <taxon>Bacteria</taxon>
        <taxon>Pseudomonadati</taxon>
        <taxon>Pseudomonadota</taxon>
        <taxon>Gammaproteobacteria</taxon>
        <taxon>Chromatiales</taxon>
        <taxon>Granulosicoccaceae</taxon>
        <taxon>Granulosicoccus</taxon>
    </lineage>
</organism>
<evidence type="ECO:0000259" key="5">
    <source>
        <dbReference type="Pfam" id="PF13609"/>
    </source>
</evidence>
<dbReference type="SUPFAM" id="SSF56935">
    <property type="entry name" value="Porins"/>
    <property type="match status" value="1"/>
</dbReference>
<feature type="signal peptide" evidence="4">
    <location>
        <begin position="1"/>
        <end position="22"/>
    </location>
</feature>
<dbReference type="AlphaFoldDB" id="A0A2Z2NLY4"/>
<evidence type="ECO:0000313" key="6">
    <source>
        <dbReference type="EMBL" id="ASJ71555.1"/>
    </source>
</evidence>
<dbReference type="PANTHER" id="PTHR34501">
    <property type="entry name" value="PROTEIN YDDL-RELATED"/>
    <property type="match status" value="1"/>
</dbReference>
<gene>
    <name evidence="6" type="ORF">IMCC3135_07245</name>
</gene>
<comment type="subcellular location">
    <subcellularLocation>
        <location evidence="1">Cell outer membrane</location>
        <topology evidence="1">Multi-pass membrane protein</topology>
    </subcellularLocation>
</comment>
<sequence length="334" mass="35848">MKGNLLAVAALSCSLASGVALAQEQFTSELDASLRLGLGLNTEPDAELTFENYSSRIRWRGAADAGEGLKAISYLEFGFDQDTGVSNTRYAWLGLEGDFGTIKGGKQYRAFYDAVTAAVDIAYWGSCFTENACSRQSSVLKFSSPETEDLQYMASVILVPNDAGNDFIDGLDIGAKMQSGDMTFGAGLALLIGNDADVGVLDDDDFFDFGTGFALGTSVTMPISEGTASASLQYASDDYIQESDDAVVLTATYAKDQMYGLVGFSSADNSPFYLTLGYEKPLIEKKAFAYFEVSAVDDGVDEFDDFGFIAGRSDLDLQVRAVMVFNMDLLSMAK</sequence>
<reference evidence="6 7" key="1">
    <citation type="submission" date="2016-12" db="EMBL/GenBank/DDBJ databases">
        <authorList>
            <person name="Song W.-J."/>
            <person name="Kurnit D.M."/>
        </authorList>
    </citation>
    <scope>NUCLEOTIDE SEQUENCE [LARGE SCALE GENOMIC DNA]</scope>
    <source>
        <strain evidence="6 7">IMCC3135</strain>
    </source>
</reference>
<protein>
    <recommendedName>
        <fullName evidence="5">Porin domain-containing protein</fullName>
    </recommendedName>
</protein>
<dbReference type="Pfam" id="PF13609">
    <property type="entry name" value="Porin_4"/>
    <property type="match status" value="1"/>
</dbReference>
<keyword evidence="7" id="KW-1185">Reference proteome</keyword>
<dbReference type="Gene3D" id="2.40.160.10">
    <property type="entry name" value="Porin"/>
    <property type="match status" value="1"/>
</dbReference>
<dbReference type="InterPro" id="IPR050298">
    <property type="entry name" value="Gram-neg_bact_OMP"/>
</dbReference>
<evidence type="ECO:0000256" key="4">
    <source>
        <dbReference type="SAM" id="SignalP"/>
    </source>
</evidence>
<keyword evidence="3" id="KW-0472">Membrane</keyword>
<evidence type="ECO:0000256" key="2">
    <source>
        <dbReference type="ARBA" id="ARBA00022729"/>
    </source>
</evidence>
<keyword evidence="2 4" id="KW-0732">Signal</keyword>
<dbReference type="KEGG" id="gai:IMCC3135_07245"/>
<accession>A0A2Z2NLY4</accession>
<dbReference type="InterPro" id="IPR023614">
    <property type="entry name" value="Porin_dom_sf"/>
</dbReference>
<evidence type="ECO:0000313" key="7">
    <source>
        <dbReference type="Proteomes" id="UP000250079"/>
    </source>
</evidence>
<dbReference type="GO" id="GO:0015288">
    <property type="term" value="F:porin activity"/>
    <property type="evidence" value="ECO:0007669"/>
    <property type="project" value="InterPro"/>
</dbReference>
<feature type="chain" id="PRO_5016354335" description="Porin domain-containing protein" evidence="4">
    <location>
        <begin position="23"/>
        <end position="334"/>
    </location>
</feature>
<feature type="domain" description="Porin" evidence="5">
    <location>
        <begin position="7"/>
        <end position="264"/>
    </location>
</feature>
<proteinExistence type="predicted"/>
<dbReference type="InterPro" id="IPR033900">
    <property type="entry name" value="Gram_neg_porin_domain"/>
</dbReference>
<dbReference type="RefSeq" id="WP_088916984.1">
    <property type="nucleotide sequence ID" value="NZ_CP018632.1"/>
</dbReference>
<evidence type="ECO:0000256" key="1">
    <source>
        <dbReference type="ARBA" id="ARBA00004571"/>
    </source>
</evidence>
<dbReference type="EMBL" id="CP018632">
    <property type="protein sequence ID" value="ASJ71555.1"/>
    <property type="molecule type" value="Genomic_DNA"/>
</dbReference>
<dbReference type="PANTHER" id="PTHR34501:SF2">
    <property type="entry name" value="OUTER MEMBRANE PORIN F-RELATED"/>
    <property type="match status" value="1"/>
</dbReference>